<dbReference type="STRING" id="133383.A0A1R0H4K5"/>
<organism evidence="8 9">
    <name type="scientific">Smittium mucronatum</name>
    <dbReference type="NCBI Taxonomy" id="133383"/>
    <lineage>
        <taxon>Eukaryota</taxon>
        <taxon>Fungi</taxon>
        <taxon>Fungi incertae sedis</taxon>
        <taxon>Zoopagomycota</taxon>
        <taxon>Kickxellomycotina</taxon>
        <taxon>Harpellomycetes</taxon>
        <taxon>Harpellales</taxon>
        <taxon>Legeriomycetaceae</taxon>
        <taxon>Smittium</taxon>
    </lineage>
</organism>
<dbReference type="GO" id="GO:0090522">
    <property type="term" value="P:vesicle tethering involved in exocytosis"/>
    <property type="evidence" value="ECO:0007669"/>
    <property type="project" value="UniProtKB-UniRule"/>
</dbReference>
<proteinExistence type="inferred from homology"/>
<dbReference type="AlphaFoldDB" id="A0A1R0H4K5"/>
<feature type="domain" description="Exocyst complex component Sec8 middle helical bundle" evidence="7">
    <location>
        <begin position="242"/>
        <end position="491"/>
    </location>
</feature>
<evidence type="ECO:0000256" key="3">
    <source>
        <dbReference type="ARBA" id="ARBA00022927"/>
    </source>
</evidence>
<comment type="function">
    <text evidence="4">Component of the exocyst complex involved in the docking of exocytic vesicles with fusion sites on the plasma membrane.</text>
</comment>
<dbReference type="Proteomes" id="UP000187455">
    <property type="component" value="Unassembled WGS sequence"/>
</dbReference>
<evidence type="ECO:0000259" key="6">
    <source>
        <dbReference type="Pfam" id="PF04048"/>
    </source>
</evidence>
<feature type="compositionally biased region" description="Basic residues" evidence="5">
    <location>
        <begin position="212"/>
        <end position="224"/>
    </location>
</feature>
<dbReference type="InterPro" id="IPR007191">
    <property type="entry name" value="Sec8_exocyst_N"/>
</dbReference>
<dbReference type="PANTHER" id="PTHR14146">
    <property type="entry name" value="EXOCYST COMPLEX COMPONENT 4"/>
    <property type="match status" value="1"/>
</dbReference>
<keyword evidence="9" id="KW-1185">Reference proteome</keyword>
<dbReference type="GO" id="GO:0000145">
    <property type="term" value="C:exocyst"/>
    <property type="evidence" value="ECO:0007669"/>
    <property type="project" value="UniProtKB-UniRule"/>
</dbReference>
<evidence type="ECO:0000256" key="4">
    <source>
        <dbReference type="RuleBase" id="RU367079"/>
    </source>
</evidence>
<dbReference type="GO" id="GO:0006893">
    <property type="term" value="P:Golgi to plasma membrane transport"/>
    <property type="evidence" value="ECO:0007669"/>
    <property type="project" value="TreeGrafter"/>
</dbReference>
<dbReference type="InterPro" id="IPR048630">
    <property type="entry name" value="Sec8_M"/>
</dbReference>
<reference evidence="8 9" key="1">
    <citation type="journal article" date="2016" name="Mol. Biol. Evol.">
        <title>Genome-Wide Survey of Gut Fungi (Harpellales) Reveals the First Horizontally Transferred Ubiquitin Gene from a Mosquito Host.</title>
        <authorList>
            <person name="Wang Y."/>
            <person name="White M.M."/>
            <person name="Kvist S."/>
            <person name="Moncalvo J.M."/>
        </authorList>
    </citation>
    <scope>NUCLEOTIDE SEQUENCE [LARGE SCALE GENOMIC DNA]</scope>
    <source>
        <strain evidence="8 9">ALG-7-W6</strain>
    </source>
</reference>
<evidence type="ECO:0000259" key="7">
    <source>
        <dbReference type="Pfam" id="PF20652"/>
    </source>
</evidence>
<sequence length="992" mass="114356">MFLKLKKFNPVTVSLQMLDSSSLGKRHEDFQRYHNRLNATLEGIADEYYGGFNNSILTFSGLYDKISCHSVNTTKNNLIKAKRMLTEKSDGLDQLYMKSKQLSEIVLLLNRIEEINKLPSEIQLNIEKKKFLTAVGHLVQAMQFLFDPELRPIEALAGLRQQMEREKENITQVMIEELHNHLYLKSPYTEKGLVFYDESKDDFSTDSNFQSSRKRKDKFSKRDRRGSVSYLNPEMKSEASENPEVDSFGYIELIVESLLLLDKAGDAIDSINSRVKWELSRVVDSVITEVEDRGRLSELAIVGTISDARMKSKIQDQVILQDFIRTLFSRFEARERYSVSARISKELSMKKIKNYTIESLWLAMEQEILMVLSYYLIPNDKDKSDVLEQSRIKRGSSDVNKFFLLNNIWFFFLFFKNLFVMRENEENRFQTKLLYRDVLDRFDSLSIEKSVKVDNFGIEEAVAVDHYANDSLAQRHRTLVSPDIENAPLLFLSASQLTGEVGDEISQKPERGQSIDFLKGFYLQVFLPEAESQITNMFYKSLSASDAFQPLYNYGSEIDRPVFRSAAALAPLIKSYESLHKNPILGVDSDKWKVLVGIAEKYYERSLTRFHTAVSSAEGKKKTSAEWSKNSELLKIISEKLSYYSTKGSSDSQENDLTKLEDQSKKEIEVIDHLKQERSLFYNELIFDPKKLIFLAQLRQSLNYVYNKIVDIEGLDPVGKNKKPTGPSNSQKIMSSLSYYNALATECLVLLRVEIIAHIIYYLDLATRESSYVLDDPELKSFSNLDEMISAILPDQYILALNADLTMLYEKMSFYLFDYELEILFDGISYIMANYLIANVKYIRTFDYMGCQKMYKNIVCLQQNLTNISLTLENGLDLAKTYYSLFENEYKSKETGYILKHISENGVLFSFNEYKQIYDFAYTAKQKDSGTGPKSINDNISRSGDYKACISKLTLLVGAQNVQNNSMGIVDSKKKLNYKRSLISFSRDNDNH</sequence>
<dbReference type="Pfam" id="PF20652">
    <property type="entry name" value="Sec8_C"/>
    <property type="match status" value="1"/>
</dbReference>
<feature type="domain" description="Exocyst complex component Sec8 N-terminal" evidence="6">
    <location>
        <begin position="6"/>
        <end position="123"/>
    </location>
</feature>
<dbReference type="GO" id="GO:0015031">
    <property type="term" value="P:protein transport"/>
    <property type="evidence" value="ECO:0007669"/>
    <property type="project" value="UniProtKB-KW"/>
</dbReference>
<feature type="region of interest" description="Disordered" evidence="5">
    <location>
        <begin position="203"/>
        <end position="225"/>
    </location>
</feature>
<gene>
    <name evidence="8" type="ORF">AYI68_g1710</name>
</gene>
<evidence type="ECO:0000256" key="5">
    <source>
        <dbReference type="SAM" id="MobiDB-lite"/>
    </source>
</evidence>
<comment type="caution">
    <text evidence="8">The sequence shown here is derived from an EMBL/GenBank/DDBJ whole genome shotgun (WGS) entry which is preliminary data.</text>
</comment>
<dbReference type="InterPro" id="IPR039682">
    <property type="entry name" value="Sec8/EXOC4"/>
</dbReference>
<dbReference type="EMBL" id="LSSL01000607">
    <property type="protein sequence ID" value="OLY84129.1"/>
    <property type="molecule type" value="Genomic_DNA"/>
</dbReference>
<dbReference type="GO" id="GO:0006904">
    <property type="term" value="P:vesicle docking involved in exocytosis"/>
    <property type="evidence" value="ECO:0007669"/>
    <property type="project" value="InterPro"/>
</dbReference>
<dbReference type="Pfam" id="PF04048">
    <property type="entry name" value="Sec8_N"/>
    <property type="match status" value="1"/>
</dbReference>
<comment type="similarity">
    <text evidence="4">Belongs to the SEC8 family.</text>
</comment>
<evidence type="ECO:0000256" key="1">
    <source>
        <dbReference type="ARBA" id="ARBA00022448"/>
    </source>
</evidence>
<keyword evidence="2 4" id="KW-0268">Exocytosis</keyword>
<dbReference type="PANTHER" id="PTHR14146:SF0">
    <property type="entry name" value="EXOCYST COMPLEX COMPONENT 4"/>
    <property type="match status" value="1"/>
</dbReference>
<name>A0A1R0H4K5_9FUNG</name>
<accession>A0A1R0H4K5</accession>
<evidence type="ECO:0000313" key="8">
    <source>
        <dbReference type="EMBL" id="OLY84129.1"/>
    </source>
</evidence>
<keyword evidence="1 4" id="KW-0813">Transport</keyword>
<evidence type="ECO:0000313" key="9">
    <source>
        <dbReference type="Proteomes" id="UP000187455"/>
    </source>
</evidence>
<keyword evidence="3 4" id="KW-0653">Protein transport</keyword>
<protein>
    <recommendedName>
        <fullName evidence="4">Exocyst complex component Sec8</fullName>
    </recommendedName>
</protein>
<evidence type="ECO:0000256" key="2">
    <source>
        <dbReference type="ARBA" id="ARBA00022483"/>
    </source>
</evidence>
<dbReference type="GO" id="GO:0006612">
    <property type="term" value="P:protein targeting to membrane"/>
    <property type="evidence" value="ECO:0007669"/>
    <property type="project" value="UniProtKB-UniRule"/>
</dbReference>
<dbReference type="OrthoDB" id="272977at2759"/>